<evidence type="ECO:0000256" key="1">
    <source>
        <dbReference type="ARBA" id="ARBA00008558"/>
    </source>
</evidence>
<evidence type="ECO:0000313" key="4">
    <source>
        <dbReference type="Proteomes" id="UP001477672"/>
    </source>
</evidence>
<protein>
    <submittedName>
        <fullName evidence="3">AGE family epimerase/isomerase</fullName>
    </submittedName>
</protein>
<comment type="caution">
    <text evidence="3">The sequence shown here is derived from an EMBL/GenBank/DDBJ whole genome shotgun (WGS) entry which is preliminary data.</text>
</comment>
<dbReference type="InterPro" id="IPR012341">
    <property type="entry name" value="6hp_glycosidase-like_sf"/>
</dbReference>
<dbReference type="EMBL" id="JBBMFA010000111">
    <property type="protein sequence ID" value="MEQ2521625.1"/>
    <property type="molecule type" value="Genomic_DNA"/>
</dbReference>
<dbReference type="InterPro" id="IPR010819">
    <property type="entry name" value="AGE/CE"/>
</dbReference>
<name>A0ABV1GIJ1_9FIRM</name>
<evidence type="ECO:0000313" key="3">
    <source>
        <dbReference type="EMBL" id="MEQ2521625.1"/>
    </source>
</evidence>
<comment type="similarity">
    <text evidence="1">Belongs to the N-acylglucosamine 2-epimerase family.</text>
</comment>
<organism evidence="3 4">
    <name type="scientific">Ruthenibacterium intestinale</name>
    <dbReference type="NCBI Taxonomy" id="3133163"/>
    <lineage>
        <taxon>Bacteria</taxon>
        <taxon>Bacillati</taxon>
        <taxon>Bacillota</taxon>
        <taxon>Clostridia</taxon>
        <taxon>Eubacteriales</taxon>
        <taxon>Oscillospiraceae</taxon>
        <taxon>Ruthenibacterium</taxon>
    </lineage>
</organism>
<dbReference type="SUPFAM" id="SSF48208">
    <property type="entry name" value="Six-hairpin glycosidases"/>
    <property type="match status" value="1"/>
</dbReference>
<dbReference type="Proteomes" id="UP001477672">
    <property type="component" value="Unassembled WGS sequence"/>
</dbReference>
<proteinExistence type="inferred from homology"/>
<dbReference type="InterPro" id="IPR008928">
    <property type="entry name" value="6-hairpin_glycosidase_sf"/>
</dbReference>
<sequence length="431" mass="49635">MDRFQQKTMLGFYENELTNRILSFWLPRCLDRQYGGYFNCYNNEGTRRVSTDKYTWSQGRFVWMYSKLALLRSDLFPDAQRERFLRLAQSGVVFLRSHCLMGSDDWRCVFLMDRTGAPKQVGDWPDLDMSIYADCFVIAGLACYSRAAEDAEAYVFARKLYQSAKNRFETGCFKTLPYPLGKGLRAHGVPMIFTNVAVELYRAAERFEPALCEQLREDMRGTARQVLEEFTDEDLVVHEVIYEDGSFEPTLLGQHANPGHTLEDMWFIAEAAEILQQDELAEKAASIALKALEIGWDEDCGGLLHYAAPQGGRPCASAGPWDAEPTVRQVLDGWSDKLWWVHSEALYTTLLFYLRTGQEAFWNWHKKVFDYTFSHFPNPNPQVGEWIQILCRDGTPQNKVVALPVKDPYHITRNLALLIELLERQSAHEKV</sequence>
<dbReference type="Gene3D" id="1.50.10.10">
    <property type="match status" value="1"/>
</dbReference>
<reference evidence="3 4" key="1">
    <citation type="submission" date="2024-03" db="EMBL/GenBank/DDBJ databases">
        <title>Human intestinal bacterial collection.</title>
        <authorList>
            <person name="Pauvert C."/>
            <person name="Hitch T.C.A."/>
            <person name="Clavel T."/>
        </authorList>
    </citation>
    <scope>NUCLEOTIDE SEQUENCE [LARGE SCALE GENOMIC DNA]</scope>
    <source>
        <strain evidence="3 4">CLA-JM-H11</strain>
    </source>
</reference>
<keyword evidence="4" id="KW-1185">Reference proteome</keyword>
<evidence type="ECO:0000256" key="2">
    <source>
        <dbReference type="ARBA" id="ARBA00023235"/>
    </source>
</evidence>
<dbReference type="RefSeq" id="WP_349217086.1">
    <property type="nucleotide sequence ID" value="NZ_JBBMFA010000111.1"/>
</dbReference>
<dbReference type="PANTHER" id="PTHR15108">
    <property type="entry name" value="N-ACYLGLUCOSAMINE-2-EPIMERASE"/>
    <property type="match status" value="1"/>
</dbReference>
<dbReference type="Pfam" id="PF07221">
    <property type="entry name" value="GlcNAc_2-epim"/>
    <property type="match status" value="1"/>
</dbReference>
<keyword evidence="2" id="KW-0413">Isomerase</keyword>
<gene>
    <name evidence="3" type="ORF">WMO24_14490</name>
</gene>
<accession>A0ABV1GIJ1</accession>